<dbReference type="InterPro" id="IPR011010">
    <property type="entry name" value="DNA_brk_join_enz"/>
</dbReference>
<dbReference type="InterPro" id="IPR010998">
    <property type="entry name" value="Integrase_recombinase_N"/>
</dbReference>
<proteinExistence type="inferred from homology"/>
<dbReference type="Gene3D" id="1.10.443.10">
    <property type="entry name" value="Intergrase catalytic core"/>
    <property type="match status" value="1"/>
</dbReference>
<dbReference type="AlphaFoldDB" id="A0AAP2GMX8"/>
<evidence type="ECO:0000256" key="1">
    <source>
        <dbReference type="ARBA" id="ARBA00008857"/>
    </source>
</evidence>
<dbReference type="Gene3D" id="1.10.150.130">
    <property type="match status" value="1"/>
</dbReference>
<sequence length="415" mass="47496">MSNNRFNLLFYFRKARANSNSALPFIYMRISVGCERTEVSTQRQWDPNRWNTAAGRASGTKEDAKSLNIYLDTLQVRVYEAQRQIIADNKEVTVNALKERLDGAPKEKARMLIEVFDNHNSQMAQLVGKDCAEGTLERYTVARNHTVAFLQWKWKVSDIDILDLSYEFATDFEFWLKTVRNCGHNTSMKYIGNLKKIVNICLKNGWLPKDPFLGYKMAKREVIREALSQEEIDVLTNKDFAVNRLTVIRDLFLFSCYTGLAYVDIKKLKRTEIATGVDGGKWIFTKRTKTDVPSRIPLLSAALSILEKYENNPVCINRDVLLPVPSNQKMNSYLKEIADLCGITKNMTVHTARHTFATTITLTNGVPIETVSKMLGHRNLKTTQHYAKILDKKVSDDMMVLRKKLDSRKDASPCS</sequence>
<accession>A0AAP2GMX8</accession>
<dbReference type="Pfam" id="PF00589">
    <property type="entry name" value="Phage_integrase"/>
    <property type="match status" value="1"/>
</dbReference>
<evidence type="ECO:0000256" key="3">
    <source>
        <dbReference type="ARBA" id="ARBA00023172"/>
    </source>
</evidence>
<dbReference type="InterPro" id="IPR035386">
    <property type="entry name" value="Arm-DNA-bind_5"/>
</dbReference>
<feature type="domain" description="Tyr recombinase" evidence="4">
    <location>
        <begin position="222"/>
        <end position="400"/>
    </location>
</feature>
<evidence type="ECO:0000259" key="4">
    <source>
        <dbReference type="PROSITE" id="PS51898"/>
    </source>
</evidence>
<dbReference type="RefSeq" id="WP_254160695.1">
    <property type="nucleotide sequence ID" value="NZ_JAHESF010000002.1"/>
</dbReference>
<dbReference type="InterPro" id="IPR002104">
    <property type="entry name" value="Integrase_catalytic"/>
</dbReference>
<dbReference type="GO" id="GO:0006310">
    <property type="term" value="P:DNA recombination"/>
    <property type="evidence" value="ECO:0007669"/>
    <property type="project" value="UniProtKB-KW"/>
</dbReference>
<dbReference type="PANTHER" id="PTHR30349:SF64">
    <property type="entry name" value="PROPHAGE INTEGRASE INTD-RELATED"/>
    <property type="match status" value="1"/>
</dbReference>
<dbReference type="InterPro" id="IPR025269">
    <property type="entry name" value="SAM-like_dom"/>
</dbReference>
<dbReference type="Proteomes" id="UP001319200">
    <property type="component" value="Unassembled WGS sequence"/>
</dbReference>
<name>A0AAP2GMX8_9BACT</name>
<dbReference type="PROSITE" id="PS51898">
    <property type="entry name" value="TYR_RECOMBINASE"/>
    <property type="match status" value="1"/>
</dbReference>
<dbReference type="SUPFAM" id="SSF56349">
    <property type="entry name" value="DNA breaking-rejoining enzymes"/>
    <property type="match status" value="1"/>
</dbReference>
<dbReference type="GO" id="GO:0015074">
    <property type="term" value="P:DNA integration"/>
    <property type="evidence" value="ECO:0007669"/>
    <property type="project" value="InterPro"/>
</dbReference>
<reference evidence="5 6" key="1">
    <citation type="submission" date="2021-05" db="EMBL/GenBank/DDBJ databases">
        <title>A Polyphasic approach of four new species of the genus Ohtaekwangia: Ohtaekwangia histidinii sp. nov., Ohtaekwangia cretensis sp. nov., Ohtaekwangia indiensis sp. nov., Ohtaekwangia reichenbachii sp. nov. from diverse environment.</title>
        <authorList>
            <person name="Octaviana S."/>
        </authorList>
    </citation>
    <scope>NUCLEOTIDE SEQUENCE [LARGE SCALE GENOMIC DNA]</scope>
    <source>
        <strain evidence="5 6">PWU4</strain>
    </source>
</reference>
<comment type="similarity">
    <text evidence="1">Belongs to the 'phage' integrase family.</text>
</comment>
<keyword evidence="2" id="KW-0238">DNA-binding</keyword>
<protein>
    <submittedName>
        <fullName evidence="5">Site-specific integrase</fullName>
    </submittedName>
</protein>
<dbReference type="Pfam" id="PF17293">
    <property type="entry name" value="Arm-DNA-bind_5"/>
    <property type="match status" value="1"/>
</dbReference>
<keyword evidence="3" id="KW-0233">DNA recombination</keyword>
<dbReference type="EMBL" id="JAHESF010000002">
    <property type="protein sequence ID" value="MBT1695902.1"/>
    <property type="molecule type" value="Genomic_DNA"/>
</dbReference>
<evidence type="ECO:0000313" key="6">
    <source>
        <dbReference type="Proteomes" id="UP001319200"/>
    </source>
</evidence>
<dbReference type="PANTHER" id="PTHR30349">
    <property type="entry name" value="PHAGE INTEGRASE-RELATED"/>
    <property type="match status" value="1"/>
</dbReference>
<evidence type="ECO:0000256" key="2">
    <source>
        <dbReference type="ARBA" id="ARBA00023125"/>
    </source>
</evidence>
<dbReference type="Pfam" id="PF13102">
    <property type="entry name" value="Phage_int_SAM_5"/>
    <property type="match status" value="1"/>
</dbReference>
<evidence type="ECO:0000313" key="5">
    <source>
        <dbReference type="EMBL" id="MBT1695902.1"/>
    </source>
</evidence>
<keyword evidence="6" id="KW-1185">Reference proteome</keyword>
<comment type="caution">
    <text evidence="5">The sequence shown here is derived from an EMBL/GenBank/DDBJ whole genome shotgun (WGS) entry which is preliminary data.</text>
</comment>
<dbReference type="InterPro" id="IPR013762">
    <property type="entry name" value="Integrase-like_cat_sf"/>
</dbReference>
<dbReference type="CDD" id="cd01185">
    <property type="entry name" value="INTN1_C_like"/>
    <property type="match status" value="1"/>
</dbReference>
<organism evidence="5 6">
    <name type="scientific">Chryseosolibacter histidini</name>
    <dbReference type="NCBI Taxonomy" id="2782349"/>
    <lineage>
        <taxon>Bacteria</taxon>
        <taxon>Pseudomonadati</taxon>
        <taxon>Bacteroidota</taxon>
        <taxon>Cytophagia</taxon>
        <taxon>Cytophagales</taxon>
        <taxon>Chryseotaleaceae</taxon>
        <taxon>Chryseosolibacter</taxon>
    </lineage>
</organism>
<gene>
    <name evidence="5" type="ORF">KK083_03375</name>
</gene>
<dbReference type="GO" id="GO:0003677">
    <property type="term" value="F:DNA binding"/>
    <property type="evidence" value="ECO:0007669"/>
    <property type="project" value="UniProtKB-KW"/>
</dbReference>
<dbReference type="InterPro" id="IPR050090">
    <property type="entry name" value="Tyrosine_recombinase_XerCD"/>
</dbReference>